<proteinExistence type="predicted"/>
<keyword evidence="3" id="KW-1185">Reference proteome</keyword>
<dbReference type="EnsemblMetazoa" id="CLYHEMT009202.1">
    <property type="protein sequence ID" value="CLYHEMP009202.1"/>
    <property type="gene ID" value="CLYHEMG009202"/>
</dbReference>
<dbReference type="Proteomes" id="UP000594262">
    <property type="component" value="Unplaced"/>
</dbReference>
<name>A0A7M5VE01_9CNID</name>
<reference evidence="2" key="1">
    <citation type="submission" date="2021-01" db="UniProtKB">
        <authorList>
            <consortium name="EnsemblMetazoa"/>
        </authorList>
    </citation>
    <scope>IDENTIFICATION</scope>
</reference>
<protein>
    <submittedName>
        <fullName evidence="2">Uncharacterized protein</fullName>
    </submittedName>
</protein>
<evidence type="ECO:0000256" key="1">
    <source>
        <dbReference type="SAM" id="MobiDB-lite"/>
    </source>
</evidence>
<accession>A0A7M5VE01</accession>
<dbReference type="AlphaFoldDB" id="A0A7M5VE01"/>
<evidence type="ECO:0000313" key="3">
    <source>
        <dbReference type="Proteomes" id="UP000594262"/>
    </source>
</evidence>
<sequence>MDFNELQYKNPAGKGSNDSFDEPIKGSSTLPKGFKFSLKYGLVKLTVNRNDGFIMPRNLDAHLNVLQSASSISIDRQSDKPRGSHSSMAMAKSASSLSIDRLIGESKGFGSSSSSTPSLVQSVESLCYAKSTRSAVSSIDFSQWPWTWPTPSASESSLTSLNIESLYDSQYRIKLTRSVSSLTINSDGSPIMPHCKSESSYDPKYRAMLTRSVSSLYLNEFQHMAPWKSERSVNADELYDPNYRAMLTRSVSSLKMNWDNESPLMTTWKSESSLNAESLYEPKYRAKLPQSDSFIDFSQWPWTCLTPSASESSLTSLNIESLYNSQYRTRSVSSLTINSDDSPNMPQYNSESSYDPKYRAMLTRSVSSLCLNEFQHMAPWKSERSVNANELYDPKYRAMLTRSVSSLNINWDNESPFMTTWKSESSLNAESLYEPKYRAKLNRSVSSINFNWDNESESSSNGKSLIRLLNEFSIMAEWKSESSLNGKSLTRSVSFLCYDWVVESQPLPQLMKDLSANEIIPKEPKCSVQDELEEFNIDTLFK</sequence>
<organism evidence="2 3">
    <name type="scientific">Clytia hemisphaerica</name>
    <dbReference type="NCBI Taxonomy" id="252671"/>
    <lineage>
        <taxon>Eukaryota</taxon>
        <taxon>Metazoa</taxon>
        <taxon>Cnidaria</taxon>
        <taxon>Hydrozoa</taxon>
        <taxon>Hydroidolina</taxon>
        <taxon>Leptothecata</taxon>
        <taxon>Obeliida</taxon>
        <taxon>Clytiidae</taxon>
        <taxon>Clytia</taxon>
    </lineage>
</organism>
<evidence type="ECO:0000313" key="2">
    <source>
        <dbReference type="EnsemblMetazoa" id="CLYHEMP009202.1"/>
    </source>
</evidence>
<feature type="region of interest" description="Disordered" evidence="1">
    <location>
        <begin position="1"/>
        <end position="24"/>
    </location>
</feature>